<evidence type="ECO:0000313" key="3">
    <source>
        <dbReference type="EMBL" id="QHK21828.1"/>
    </source>
</evidence>
<dbReference type="InterPro" id="IPR050229">
    <property type="entry name" value="GlpE_sulfurtransferase"/>
</dbReference>
<dbReference type="InterPro" id="IPR036390">
    <property type="entry name" value="WH_DNA-bd_sf"/>
</dbReference>
<feature type="domain" description="HTH arsR-type" evidence="2">
    <location>
        <begin position="6"/>
        <end position="100"/>
    </location>
</feature>
<dbReference type="GO" id="GO:0003700">
    <property type="term" value="F:DNA-binding transcription factor activity"/>
    <property type="evidence" value="ECO:0007669"/>
    <property type="project" value="InterPro"/>
</dbReference>
<dbReference type="InterPro" id="IPR036873">
    <property type="entry name" value="Rhodanese-like_dom_sf"/>
</dbReference>
<sequence>MGDHQEKEALFDGLVEAARALGNGRRAELIDVLAQGERSVDELAAEIHQSMANTSQHLQRLLRAGLVCSRRSGTRIYYSLASPAVERLWRALRETAEAHMGELGELVRAYVGDRADLSMITRDELRRRLLQGDVVVLDVRPQPEYDAGHIPGALSLPVSDLKSRLSEVPQGSEIVAYCRGPYCLYADDAVQLLTDEGRRAARLEEGFPEWKAEGLPIEQSTT</sequence>
<dbReference type="Gene3D" id="1.10.10.10">
    <property type="entry name" value="Winged helix-like DNA-binding domain superfamily/Winged helix DNA-binding domain"/>
    <property type="match status" value="1"/>
</dbReference>
<keyword evidence="4" id="KW-1185">Reference proteome</keyword>
<dbReference type="PROSITE" id="PS50206">
    <property type="entry name" value="RHODANESE_3"/>
    <property type="match status" value="1"/>
</dbReference>
<dbReference type="PANTHER" id="PTHR43031:SF1">
    <property type="entry name" value="PYRIDINE NUCLEOTIDE-DISULPHIDE OXIDOREDUCTASE"/>
    <property type="match status" value="1"/>
</dbReference>
<dbReference type="Gene3D" id="3.40.250.10">
    <property type="entry name" value="Rhodanese-like domain"/>
    <property type="match status" value="1"/>
</dbReference>
<reference evidence="3 4" key="1">
    <citation type="submission" date="2020-01" db="EMBL/GenBank/DDBJ databases">
        <title>Pseudarthrobacter psychrotolerans sp. nov., isolated from antarctic soil.</title>
        <authorList>
            <person name="Shin Y."/>
            <person name="Park W."/>
        </authorList>
    </citation>
    <scope>NUCLEOTIDE SEQUENCE [LARGE SCALE GENOMIC DNA]</scope>
    <source>
        <strain evidence="3 4">YJ56</strain>
    </source>
</reference>
<dbReference type="InterPro" id="IPR011991">
    <property type="entry name" value="ArsR-like_HTH"/>
</dbReference>
<dbReference type="GO" id="GO:0004792">
    <property type="term" value="F:thiosulfate-cyanide sulfurtransferase activity"/>
    <property type="evidence" value="ECO:0007669"/>
    <property type="project" value="InterPro"/>
</dbReference>
<dbReference type="PANTHER" id="PTHR43031">
    <property type="entry name" value="FAD-DEPENDENT OXIDOREDUCTASE"/>
    <property type="match status" value="1"/>
</dbReference>
<accession>A0A6P1NRP4</accession>
<evidence type="ECO:0000259" key="2">
    <source>
        <dbReference type="PROSITE" id="PS50987"/>
    </source>
</evidence>
<dbReference type="PRINTS" id="PR00778">
    <property type="entry name" value="HTHARSR"/>
</dbReference>
<dbReference type="SUPFAM" id="SSF52821">
    <property type="entry name" value="Rhodanese/Cell cycle control phosphatase"/>
    <property type="match status" value="1"/>
</dbReference>
<dbReference type="SMART" id="SM00450">
    <property type="entry name" value="RHOD"/>
    <property type="match status" value="1"/>
</dbReference>
<dbReference type="CDD" id="cd00090">
    <property type="entry name" value="HTH_ARSR"/>
    <property type="match status" value="1"/>
</dbReference>
<dbReference type="NCBIfam" id="NF033788">
    <property type="entry name" value="HTH_metalloreg"/>
    <property type="match status" value="1"/>
</dbReference>
<dbReference type="PROSITE" id="PS00380">
    <property type="entry name" value="RHODANESE_1"/>
    <property type="match status" value="1"/>
</dbReference>
<gene>
    <name evidence="3" type="ORF">GU243_21575</name>
</gene>
<organism evidence="3 4">
    <name type="scientific">Pseudarthrobacter psychrotolerans</name>
    <dbReference type="NCBI Taxonomy" id="2697569"/>
    <lineage>
        <taxon>Bacteria</taxon>
        <taxon>Bacillati</taxon>
        <taxon>Actinomycetota</taxon>
        <taxon>Actinomycetes</taxon>
        <taxon>Micrococcales</taxon>
        <taxon>Micrococcaceae</taxon>
        <taxon>Pseudarthrobacter</taxon>
    </lineage>
</organism>
<dbReference type="Pfam" id="PF00581">
    <property type="entry name" value="Rhodanese"/>
    <property type="match status" value="1"/>
</dbReference>
<name>A0A6P1NRP4_9MICC</name>
<dbReference type="KEGG" id="psey:GU243_21575"/>
<dbReference type="InterPro" id="IPR036388">
    <property type="entry name" value="WH-like_DNA-bd_sf"/>
</dbReference>
<dbReference type="SMART" id="SM00418">
    <property type="entry name" value="HTH_ARSR"/>
    <property type="match status" value="1"/>
</dbReference>
<dbReference type="EMBL" id="CP047898">
    <property type="protein sequence ID" value="QHK21828.1"/>
    <property type="molecule type" value="Genomic_DNA"/>
</dbReference>
<feature type="domain" description="Rhodanese" evidence="1">
    <location>
        <begin position="130"/>
        <end position="219"/>
    </location>
</feature>
<dbReference type="InterPro" id="IPR001763">
    <property type="entry name" value="Rhodanese-like_dom"/>
</dbReference>
<evidence type="ECO:0000313" key="4">
    <source>
        <dbReference type="Proteomes" id="UP000464186"/>
    </source>
</evidence>
<dbReference type="PROSITE" id="PS50987">
    <property type="entry name" value="HTH_ARSR_2"/>
    <property type="match status" value="1"/>
</dbReference>
<dbReference type="Proteomes" id="UP000464186">
    <property type="component" value="Chromosome"/>
</dbReference>
<proteinExistence type="predicted"/>
<dbReference type="AlphaFoldDB" id="A0A6P1NRP4"/>
<dbReference type="InterPro" id="IPR001845">
    <property type="entry name" value="HTH_ArsR_DNA-bd_dom"/>
</dbReference>
<dbReference type="CDD" id="cd00158">
    <property type="entry name" value="RHOD"/>
    <property type="match status" value="1"/>
</dbReference>
<protein>
    <submittedName>
        <fullName evidence="3">Metalloregulator ArsR/SmtB family transcription factor</fullName>
    </submittedName>
</protein>
<dbReference type="SUPFAM" id="SSF46785">
    <property type="entry name" value="Winged helix' DNA-binding domain"/>
    <property type="match status" value="1"/>
</dbReference>
<dbReference type="Pfam" id="PF01022">
    <property type="entry name" value="HTH_5"/>
    <property type="match status" value="1"/>
</dbReference>
<dbReference type="InterPro" id="IPR001307">
    <property type="entry name" value="Thiosulphate_STrfase_CS"/>
</dbReference>
<evidence type="ECO:0000259" key="1">
    <source>
        <dbReference type="PROSITE" id="PS50206"/>
    </source>
</evidence>